<evidence type="ECO:0000313" key="3">
    <source>
        <dbReference type="Proteomes" id="UP000032210"/>
    </source>
</evidence>
<dbReference type="AlphaFoldDB" id="A0A0D0TIR0"/>
<evidence type="ECO:0008006" key="4">
    <source>
        <dbReference type="Google" id="ProtNLM"/>
    </source>
</evidence>
<name>A0A0D0TIR0_PSEFL</name>
<feature type="signal peptide" evidence="1">
    <location>
        <begin position="1"/>
        <end position="22"/>
    </location>
</feature>
<reference evidence="2 3" key="1">
    <citation type="submission" date="2015-01" db="EMBL/GenBank/DDBJ databases">
        <title>Genome sequence of the beneficial rhizobacterium Pseudomonas fluorescens 2-79.</title>
        <authorList>
            <person name="Thuermer A."/>
            <person name="Daniel R."/>
        </authorList>
    </citation>
    <scope>NUCLEOTIDE SEQUENCE [LARGE SCALE GENOMIC DNA]</scope>
    <source>
        <strain evidence="2 3">2-79</strain>
    </source>
</reference>
<dbReference type="InterPro" id="IPR028994">
    <property type="entry name" value="Integrin_alpha_N"/>
</dbReference>
<gene>
    <name evidence="2" type="ORF">PFLU3_38780</name>
</gene>
<accession>A0A0D0TIR0</accession>
<organism evidence="2 3">
    <name type="scientific">Pseudomonas fluorescens</name>
    <dbReference type="NCBI Taxonomy" id="294"/>
    <lineage>
        <taxon>Bacteria</taxon>
        <taxon>Pseudomonadati</taxon>
        <taxon>Pseudomonadota</taxon>
        <taxon>Gammaproteobacteria</taxon>
        <taxon>Pseudomonadales</taxon>
        <taxon>Pseudomonadaceae</taxon>
        <taxon>Pseudomonas</taxon>
    </lineage>
</organism>
<comment type="caution">
    <text evidence="2">The sequence shown here is derived from an EMBL/GenBank/DDBJ whole genome shotgun (WGS) entry which is preliminary data.</text>
</comment>
<proteinExistence type="predicted"/>
<sequence>MRGRLTSGLWVACFVTSATVLADELPRSEQIKAFRAAGFNQETSECEIGTTGSYTPATMELIEDLNGDGRPDALITEGSTDCYGQAGTGFYLVSQQPDGDWKLMLNESGVAEFLASKGSNGWPDVEVGGPGFCFPVLRYDGQRYRFHHSIGEQCDDSP</sequence>
<dbReference type="SUPFAM" id="SSF69318">
    <property type="entry name" value="Integrin alpha N-terminal domain"/>
    <property type="match status" value="1"/>
</dbReference>
<feature type="chain" id="PRO_5002238099" description="Lipoprotein" evidence="1">
    <location>
        <begin position="23"/>
        <end position="158"/>
    </location>
</feature>
<dbReference type="Proteomes" id="UP000032210">
    <property type="component" value="Unassembled WGS sequence"/>
</dbReference>
<evidence type="ECO:0000313" key="2">
    <source>
        <dbReference type="EMBL" id="KIR20655.1"/>
    </source>
</evidence>
<protein>
    <recommendedName>
        <fullName evidence="4">Lipoprotein</fullName>
    </recommendedName>
</protein>
<dbReference type="PATRIC" id="fig|294.125.peg.3978"/>
<dbReference type="EMBL" id="JXCQ01000041">
    <property type="protein sequence ID" value="KIR20655.1"/>
    <property type="molecule type" value="Genomic_DNA"/>
</dbReference>
<evidence type="ECO:0000256" key="1">
    <source>
        <dbReference type="SAM" id="SignalP"/>
    </source>
</evidence>
<keyword evidence="1" id="KW-0732">Signal</keyword>